<proteinExistence type="predicted"/>
<accession>A0A8H6HCN5</accession>
<gene>
    <name evidence="2" type="ORF">DFP72DRAFT_858806</name>
</gene>
<sequence>MVCGGWLAVWLVYCCLAGGWYYLLLGPRIVIEGWNEWTAGSEARLAQLGRQAGGTQRGASGGAGSVHRVSNCPSGVGCSLSVRGRGGLEGVGPAPAPWWWWNEKREGGLAGGTEAASEKEWKRKEGGGVESLCWWE</sequence>
<evidence type="ECO:0000313" key="2">
    <source>
        <dbReference type="EMBL" id="KAF6743423.1"/>
    </source>
</evidence>
<keyword evidence="3" id="KW-1185">Reference proteome</keyword>
<dbReference type="AlphaFoldDB" id="A0A8H6HCN5"/>
<evidence type="ECO:0000313" key="3">
    <source>
        <dbReference type="Proteomes" id="UP000521943"/>
    </source>
</evidence>
<keyword evidence="1" id="KW-0812">Transmembrane</keyword>
<dbReference type="EMBL" id="JACGCI010000144">
    <property type="protein sequence ID" value="KAF6743423.1"/>
    <property type="molecule type" value="Genomic_DNA"/>
</dbReference>
<keyword evidence="1" id="KW-1133">Transmembrane helix</keyword>
<organism evidence="2 3">
    <name type="scientific">Ephemerocybe angulata</name>
    <dbReference type="NCBI Taxonomy" id="980116"/>
    <lineage>
        <taxon>Eukaryota</taxon>
        <taxon>Fungi</taxon>
        <taxon>Dikarya</taxon>
        <taxon>Basidiomycota</taxon>
        <taxon>Agaricomycotina</taxon>
        <taxon>Agaricomycetes</taxon>
        <taxon>Agaricomycetidae</taxon>
        <taxon>Agaricales</taxon>
        <taxon>Agaricineae</taxon>
        <taxon>Psathyrellaceae</taxon>
        <taxon>Ephemerocybe</taxon>
    </lineage>
</organism>
<comment type="caution">
    <text evidence="2">The sequence shown here is derived from an EMBL/GenBank/DDBJ whole genome shotgun (WGS) entry which is preliminary data.</text>
</comment>
<dbReference type="Proteomes" id="UP000521943">
    <property type="component" value="Unassembled WGS sequence"/>
</dbReference>
<protein>
    <submittedName>
        <fullName evidence="2">Uncharacterized protein</fullName>
    </submittedName>
</protein>
<reference evidence="2 3" key="1">
    <citation type="submission" date="2020-07" db="EMBL/GenBank/DDBJ databases">
        <title>Comparative genomics of pyrophilous fungi reveals a link between fire events and developmental genes.</title>
        <authorList>
            <consortium name="DOE Joint Genome Institute"/>
            <person name="Steindorff A.S."/>
            <person name="Carver A."/>
            <person name="Calhoun S."/>
            <person name="Stillman K."/>
            <person name="Liu H."/>
            <person name="Lipzen A."/>
            <person name="Pangilinan J."/>
            <person name="Labutti K."/>
            <person name="Bruns T.D."/>
            <person name="Grigoriev I.V."/>
        </authorList>
    </citation>
    <scope>NUCLEOTIDE SEQUENCE [LARGE SCALE GENOMIC DNA]</scope>
    <source>
        <strain evidence="2 3">CBS 144469</strain>
    </source>
</reference>
<feature type="transmembrane region" description="Helical" evidence="1">
    <location>
        <begin position="6"/>
        <end position="25"/>
    </location>
</feature>
<evidence type="ECO:0000256" key="1">
    <source>
        <dbReference type="SAM" id="Phobius"/>
    </source>
</evidence>
<keyword evidence="1" id="KW-0472">Membrane</keyword>
<name>A0A8H6HCN5_9AGAR</name>